<dbReference type="CDD" id="cd12809">
    <property type="entry name" value="Esterase_713_like-2"/>
    <property type="match status" value="1"/>
</dbReference>
<protein>
    <submittedName>
        <fullName evidence="2">Alpha/beta hydrolase</fullName>
    </submittedName>
</protein>
<keyword evidence="3" id="KW-1185">Reference proteome</keyword>
<dbReference type="Pfam" id="PF00561">
    <property type="entry name" value="Abhydrolase_1"/>
    <property type="match status" value="1"/>
</dbReference>
<comment type="caution">
    <text evidence="2">The sequence shown here is derived from an EMBL/GenBank/DDBJ whole genome shotgun (WGS) entry which is preliminary data.</text>
</comment>
<dbReference type="Proteomes" id="UP001596353">
    <property type="component" value="Unassembled WGS sequence"/>
</dbReference>
<dbReference type="EMBL" id="JBHSWG010000004">
    <property type="protein sequence ID" value="MFC6762533.1"/>
    <property type="molecule type" value="Genomic_DNA"/>
</dbReference>
<dbReference type="InterPro" id="IPR000073">
    <property type="entry name" value="AB_hydrolase_1"/>
</dbReference>
<dbReference type="GO" id="GO:0016787">
    <property type="term" value="F:hydrolase activity"/>
    <property type="evidence" value="ECO:0007669"/>
    <property type="project" value="UniProtKB-KW"/>
</dbReference>
<organism evidence="2 3">
    <name type="scientific">Sulfitobacter porphyrae</name>
    <dbReference type="NCBI Taxonomy" id="1246864"/>
    <lineage>
        <taxon>Bacteria</taxon>
        <taxon>Pseudomonadati</taxon>
        <taxon>Pseudomonadota</taxon>
        <taxon>Alphaproteobacteria</taxon>
        <taxon>Rhodobacterales</taxon>
        <taxon>Roseobacteraceae</taxon>
        <taxon>Sulfitobacter</taxon>
    </lineage>
</organism>
<dbReference type="Gene3D" id="3.40.50.1820">
    <property type="entry name" value="alpha/beta hydrolase"/>
    <property type="match status" value="1"/>
</dbReference>
<evidence type="ECO:0000313" key="2">
    <source>
        <dbReference type="EMBL" id="MFC6762533.1"/>
    </source>
</evidence>
<evidence type="ECO:0000313" key="3">
    <source>
        <dbReference type="Proteomes" id="UP001596353"/>
    </source>
</evidence>
<evidence type="ECO:0000259" key="1">
    <source>
        <dbReference type="Pfam" id="PF00561"/>
    </source>
</evidence>
<feature type="domain" description="AB hydrolase-1" evidence="1">
    <location>
        <begin position="60"/>
        <end position="230"/>
    </location>
</feature>
<dbReference type="InterPro" id="IPR050228">
    <property type="entry name" value="Carboxylesterase_BioH"/>
</dbReference>
<dbReference type="InterPro" id="IPR029058">
    <property type="entry name" value="AB_hydrolase_fold"/>
</dbReference>
<name>A0ABW2BCP9_9RHOB</name>
<proteinExistence type="predicted"/>
<reference evidence="3" key="1">
    <citation type="journal article" date="2019" name="Int. J. Syst. Evol. Microbiol.">
        <title>The Global Catalogue of Microorganisms (GCM) 10K type strain sequencing project: providing services to taxonomists for standard genome sequencing and annotation.</title>
        <authorList>
            <consortium name="The Broad Institute Genomics Platform"/>
            <consortium name="The Broad Institute Genome Sequencing Center for Infectious Disease"/>
            <person name="Wu L."/>
            <person name="Ma J."/>
        </authorList>
    </citation>
    <scope>NUCLEOTIDE SEQUENCE [LARGE SCALE GENOMIC DNA]</scope>
    <source>
        <strain evidence="3">CCUG 66188</strain>
    </source>
</reference>
<gene>
    <name evidence="2" type="ORF">ACFQFQ_28050</name>
</gene>
<accession>A0ABW2BCP9</accession>
<dbReference type="PANTHER" id="PTHR43194">
    <property type="entry name" value="HYDROLASE ALPHA/BETA FOLD FAMILY"/>
    <property type="match status" value="1"/>
</dbReference>
<dbReference type="PANTHER" id="PTHR43194:SF4">
    <property type="entry name" value="AB HYDROLASE-1 DOMAIN-CONTAINING PROTEIN"/>
    <property type="match status" value="1"/>
</dbReference>
<keyword evidence="2" id="KW-0378">Hydrolase</keyword>
<dbReference type="SUPFAM" id="SSF53474">
    <property type="entry name" value="alpha/beta-Hydrolases"/>
    <property type="match status" value="1"/>
</dbReference>
<sequence length="360" mass="38416">MTRSFRPAELHARSTEDLQLAAHGFFWTGAQTVDLPAGKALRGQMYVEYWIPADLHHPLPLVMIHGGGGQGTDFLGTADGSEGWMHWFVRRGYAVYVVDRPGHGRSPHHPAVQGEMGPPPVAGMIEKLFTRPEAYPDQYATAALHDKWPGSGQLGDPAFDVFFAGAGPMAADMEQSHRDCQAAGAELLDLIGPAVLLTHSAGGPTGWLMADARPDLVAGIVAVEPLGPPFAERGGGRLSWGITAAPMTFDPPATRPEDIATEVRSAPFEGAVPCHLQAEPIRRLPNLCGFPIVVVTAEASWMSMDNHGMVDFLAQAGADVAHMRLEQHGVHGNGHAMMLERNSSGIAALIAAWLTDNGLS</sequence>